<dbReference type="SUPFAM" id="SSF89447">
    <property type="entry name" value="AbrB/MazE/MraZ-like"/>
    <property type="match status" value="1"/>
</dbReference>
<dbReference type="GO" id="GO:0001558">
    <property type="term" value="P:regulation of cell growth"/>
    <property type="evidence" value="ECO:0007669"/>
    <property type="project" value="InterPro"/>
</dbReference>
<dbReference type="GO" id="GO:0003700">
    <property type="term" value="F:DNA-binding transcription factor activity"/>
    <property type="evidence" value="ECO:0007669"/>
    <property type="project" value="InterPro"/>
</dbReference>
<evidence type="ECO:0000256" key="1">
    <source>
        <dbReference type="PROSITE-ProRule" id="PRU01076"/>
    </source>
</evidence>
<dbReference type="Pfam" id="PF15937">
    <property type="entry name" value="PrlF_antitoxin"/>
    <property type="match status" value="1"/>
</dbReference>
<accession>A0AB39KV63</accession>
<dbReference type="Gene3D" id="2.10.260.10">
    <property type="match status" value="1"/>
</dbReference>
<name>A0AB39KV63_9CAUL</name>
<protein>
    <submittedName>
        <fullName evidence="3">Type II toxin-antitoxin system PrlF family antitoxin</fullName>
    </submittedName>
</protein>
<proteinExistence type="predicted"/>
<dbReference type="InterPro" id="IPR031848">
    <property type="entry name" value="PrlF_antitoxin"/>
</dbReference>
<feature type="domain" description="SpoVT-AbrB" evidence="2">
    <location>
        <begin position="1"/>
        <end position="47"/>
    </location>
</feature>
<reference evidence="3" key="1">
    <citation type="submission" date="2024-06" db="EMBL/GenBank/DDBJ databases">
        <title>Caulobacter inopinatus, sp. nov.</title>
        <authorList>
            <person name="Donachie S.P."/>
        </authorList>
    </citation>
    <scope>NUCLEOTIDE SEQUENCE</scope>
    <source>
        <strain evidence="3">73W</strain>
    </source>
</reference>
<dbReference type="NCBIfam" id="TIGR01439">
    <property type="entry name" value="lp_hng_hel_AbrB"/>
    <property type="match status" value="1"/>
</dbReference>
<dbReference type="EMBL" id="CP158375">
    <property type="protein sequence ID" value="XDO97515.1"/>
    <property type="molecule type" value="Genomic_DNA"/>
</dbReference>
<dbReference type="SMART" id="SM00966">
    <property type="entry name" value="SpoVT_AbrB"/>
    <property type="match status" value="1"/>
</dbReference>
<evidence type="ECO:0000313" key="3">
    <source>
        <dbReference type="EMBL" id="XDO97515.1"/>
    </source>
</evidence>
<keyword evidence="1" id="KW-0238">DNA-binding</keyword>
<gene>
    <name evidence="3" type="ORF">ABOZ73_03585</name>
</gene>
<evidence type="ECO:0000259" key="2">
    <source>
        <dbReference type="PROSITE" id="PS51740"/>
    </source>
</evidence>
<dbReference type="GO" id="GO:0003677">
    <property type="term" value="F:DNA binding"/>
    <property type="evidence" value="ECO:0007669"/>
    <property type="project" value="UniProtKB-UniRule"/>
</dbReference>
<dbReference type="PROSITE" id="PS51740">
    <property type="entry name" value="SPOVT_ABRB"/>
    <property type="match status" value="1"/>
</dbReference>
<dbReference type="InterPro" id="IPR007159">
    <property type="entry name" value="SpoVT-AbrB_dom"/>
</dbReference>
<dbReference type="GO" id="GO:0097351">
    <property type="term" value="F:toxin sequestering activity"/>
    <property type="evidence" value="ECO:0007669"/>
    <property type="project" value="InterPro"/>
</dbReference>
<organism evidence="3">
    <name type="scientific">Caulobacter sp. 73W</name>
    <dbReference type="NCBI Taxonomy" id="3161137"/>
    <lineage>
        <taxon>Bacteria</taxon>
        <taxon>Pseudomonadati</taxon>
        <taxon>Pseudomonadota</taxon>
        <taxon>Alphaproteobacteria</taxon>
        <taxon>Caulobacterales</taxon>
        <taxon>Caulobacteraceae</taxon>
        <taxon>Caulobacter</taxon>
    </lineage>
</organism>
<dbReference type="RefSeq" id="WP_369060786.1">
    <property type="nucleotide sequence ID" value="NZ_CP158375.1"/>
</dbReference>
<dbReference type="InterPro" id="IPR037914">
    <property type="entry name" value="SpoVT-AbrB_sf"/>
</dbReference>
<sequence>MITSRLTSKAQTTIPQPVRAALGLKPGDDVVYEIEGDQVRLIRAPQAGFQEDPFVTFEEWAGEADSRAYADL</sequence>
<dbReference type="AlphaFoldDB" id="A0AB39KV63"/>